<keyword evidence="1" id="KW-0732">Signal</keyword>
<evidence type="ECO:0000313" key="6">
    <source>
        <dbReference type="Proteomes" id="UP000319383"/>
    </source>
</evidence>
<gene>
    <name evidence="5" type="ORF">Mal52_34510</name>
</gene>
<dbReference type="Pfam" id="PF07635">
    <property type="entry name" value="PSCyt1"/>
    <property type="match status" value="1"/>
</dbReference>
<dbReference type="InterPro" id="IPR011429">
    <property type="entry name" value="Cyt_c_Planctomycete-type"/>
</dbReference>
<dbReference type="SUPFAM" id="SSF46626">
    <property type="entry name" value="Cytochrome c"/>
    <property type="match status" value="1"/>
</dbReference>
<dbReference type="Proteomes" id="UP000319383">
    <property type="component" value="Chromosome"/>
</dbReference>
<accession>A0A517ZRB8</accession>
<dbReference type="InterPro" id="IPR011444">
    <property type="entry name" value="DUF1549"/>
</dbReference>
<dbReference type="GO" id="GO:0020037">
    <property type="term" value="F:heme binding"/>
    <property type="evidence" value="ECO:0007669"/>
    <property type="project" value="InterPro"/>
</dbReference>
<protein>
    <submittedName>
        <fullName evidence="5">Planctomycete cytochrome C</fullName>
    </submittedName>
</protein>
<dbReference type="InterPro" id="IPR022655">
    <property type="entry name" value="DUF1553"/>
</dbReference>
<name>A0A517ZRB8_9PLAN</name>
<dbReference type="EMBL" id="CP036276">
    <property type="protein sequence ID" value="QDU44965.1"/>
    <property type="molecule type" value="Genomic_DNA"/>
</dbReference>
<evidence type="ECO:0000256" key="1">
    <source>
        <dbReference type="SAM" id="SignalP"/>
    </source>
</evidence>
<dbReference type="AlphaFoldDB" id="A0A517ZRB8"/>
<dbReference type="PANTHER" id="PTHR35889:SF3">
    <property type="entry name" value="F-BOX DOMAIN-CONTAINING PROTEIN"/>
    <property type="match status" value="1"/>
</dbReference>
<organism evidence="5 6">
    <name type="scientific">Symmachiella dynata</name>
    <dbReference type="NCBI Taxonomy" id="2527995"/>
    <lineage>
        <taxon>Bacteria</taxon>
        <taxon>Pseudomonadati</taxon>
        <taxon>Planctomycetota</taxon>
        <taxon>Planctomycetia</taxon>
        <taxon>Planctomycetales</taxon>
        <taxon>Planctomycetaceae</taxon>
        <taxon>Symmachiella</taxon>
    </lineage>
</organism>
<dbReference type="Pfam" id="PF07583">
    <property type="entry name" value="PSCyt2"/>
    <property type="match status" value="1"/>
</dbReference>
<dbReference type="RefSeq" id="WP_145377245.1">
    <property type="nucleotide sequence ID" value="NZ_CP036276.1"/>
</dbReference>
<evidence type="ECO:0000313" key="5">
    <source>
        <dbReference type="EMBL" id="QDU44965.1"/>
    </source>
</evidence>
<dbReference type="KEGG" id="sdyn:Mal52_34510"/>
<sequence length="853" mass="96451" precursor="true">MFTSNGLRRFAVLLTVALSIGGQAWGDDAATAQPPRIDFARDVQPIFAEHCLACHGEKVQEAEFRVDDKQLFLRGGDSGNVVVPGQSGESLLLARILSDDQGDRMPLDADPLTAAQIATIRAWIDQGADWPDDAEAGTIRHWAFEKPIRPELPSVHHQDWPLNPIDAFILAKLEADNLQPSPEASKEQLLRRVSLDLIGLPPTIAEIDAFLADDSPDAYEKVVDRLLASPQYGERWALPWLDAARFADSNGYQRDGRREAWSYRDWVIRALNDNMPFDQFTIEQIAGDLLPEATLPQRIASGFHRNTMANVEAGTDVEEQRVLSVFDRVNTTGTVWLGLTVQCAQCHDHKYDPISQADYYRLFAFFNNTEPEIEVDNRNRDFVGPKMELPEPQQKTAQRRLVDAEWKAANESLKVLKSQLVKNLAAWETDLPYLEEGGDKIPQNIRAILNLAAEKRDSKQQKQLTEFYLRQFASYQKLADRQQELKSRSEELAVETTLVMSEQDQPRMTHVFNRGNFLNPGEAVQPGTPSVLHPFTASAEPNRLDLARWLVDQDNPLVARVTVNRFWAEFFGQGLVNTPEDFGTQGSRPTHPQLLDWLATEFMDSGWNVKAMHRLIATSATYRQASKITPSLLEQDPYNRLYARGPRFRMRAELIRDNALAVSGLLSDKMHGPPVFPQQPEGIWNHIGRTSNLWKTSTGEDLYRRGVYVYWRRTVPYPSFVNFDAPSREACVVQRSRSNTPLQALTLMNDPVFVEAAAALSRRLLTEHPEASPTQRVNYAFRLATGRRPHAAETAILTERYERELARYQQDTAAAEKIADTWNADENIDPAEFAAWLHVANILLNLDEVITKG</sequence>
<dbReference type="Pfam" id="PF07587">
    <property type="entry name" value="PSD1"/>
    <property type="match status" value="1"/>
</dbReference>
<evidence type="ECO:0000259" key="2">
    <source>
        <dbReference type="Pfam" id="PF07583"/>
    </source>
</evidence>
<feature type="domain" description="DUF1553" evidence="3">
    <location>
        <begin position="542"/>
        <end position="799"/>
    </location>
</feature>
<feature type="domain" description="Cytochrome C Planctomycete-type" evidence="4">
    <location>
        <begin position="51"/>
        <end position="106"/>
    </location>
</feature>
<feature type="domain" description="DUF1549" evidence="2">
    <location>
        <begin position="164"/>
        <end position="370"/>
    </location>
</feature>
<evidence type="ECO:0000259" key="3">
    <source>
        <dbReference type="Pfam" id="PF07587"/>
    </source>
</evidence>
<feature type="signal peptide" evidence="1">
    <location>
        <begin position="1"/>
        <end position="26"/>
    </location>
</feature>
<dbReference type="GO" id="GO:0009055">
    <property type="term" value="F:electron transfer activity"/>
    <property type="evidence" value="ECO:0007669"/>
    <property type="project" value="InterPro"/>
</dbReference>
<feature type="chain" id="PRO_5021748738" evidence="1">
    <location>
        <begin position="27"/>
        <end position="853"/>
    </location>
</feature>
<keyword evidence="6" id="KW-1185">Reference proteome</keyword>
<dbReference type="PANTHER" id="PTHR35889">
    <property type="entry name" value="CYCLOINULO-OLIGOSACCHARIDE FRUCTANOTRANSFERASE-RELATED"/>
    <property type="match status" value="1"/>
</dbReference>
<evidence type="ECO:0000259" key="4">
    <source>
        <dbReference type="Pfam" id="PF07635"/>
    </source>
</evidence>
<reference evidence="5 6" key="1">
    <citation type="submission" date="2019-02" db="EMBL/GenBank/DDBJ databases">
        <title>Deep-cultivation of Planctomycetes and their phenomic and genomic characterization uncovers novel biology.</title>
        <authorList>
            <person name="Wiegand S."/>
            <person name="Jogler M."/>
            <person name="Boedeker C."/>
            <person name="Pinto D."/>
            <person name="Vollmers J."/>
            <person name="Rivas-Marin E."/>
            <person name="Kohn T."/>
            <person name="Peeters S.H."/>
            <person name="Heuer A."/>
            <person name="Rast P."/>
            <person name="Oberbeckmann S."/>
            <person name="Bunk B."/>
            <person name="Jeske O."/>
            <person name="Meyerdierks A."/>
            <person name="Storesund J.E."/>
            <person name="Kallscheuer N."/>
            <person name="Luecker S."/>
            <person name="Lage O.M."/>
            <person name="Pohl T."/>
            <person name="Merkel B.J."/>
            <person name="Hornburger P."/>
            <person name="Mueller R.-W."/>
            <person name="Bruemmer F."/>
            <person name="Labrenz M."/>
            <person name="Spormann A.M."/>
            <person name="Op den Camp H."/>
            <person name="Overmann J."/>
            <person name="Amann R."/>
            <person name="Jetten M.S.M."/>
            <person name="Mascher T."/>
            <person name="Medema M.H."/>
            <person name="Devos D.P."/>
            <person name="Kaster A.-K."/>
            <person name="Ovreas L."/>
            <person name="Rohde M."/>
            <person name="Galperin M.Y."/>
            <person name="Jogler C."/>
        </authorList>
    </citation>
    <scope>NUCLEOTIDE SEQUENCE [LARGE SCALE GENOMIC DNA]</scope>
    <source>
        <strain evidence="5 6">Mal52</strain>
    </source>
</reference>
<proteinExistence type="predicted"/>
<dbReference type="InterPro" id="IPR036909">
    <property type="entry name" value="Cyt_c-like_dom_sf"/>
</dbReference>